<keyword evidence="1" id="KW-1133">Transmembrane helix</keyword>
<dbReference type="Proteomes" id="UP000199421">
    <property type="component" value="Unassembled WGS sequence"/>
</dbReference>
<evidence type="ECO:0000313" key="3">
    <source>
        <dbReference type="EMBL" id="SEK74358.1"/>
    </source>
</evidence>
<accession>A0A1H7JI51</accession>
<dbReference type="GO" id="GO:0005886">
    <property type="term" value="C:plasma membrane"/>
    <property type="evidence" value="ECO:0007669"/>
    <property type="project" value="TreeGrafter"/>
</dbReference>
<evidence type="ECO:0000313" key="4">
    <source>
        <dbReference type="Proteomes" id="UP000199421"/>
    </source>
</evidence>
<keyword evidence="1" id="KW-0472">Membrane</keyword>
<organism evidence="3 4">
    <name type="scientific">Olivibacter domesticus</name>
    <name type="common">Pseudosphingobacterium domesticum</name>
    <dbReference type="NCBI Taxonomy" id="407022"/>
    <lineage>
        <taxon>Bacteria</taxon>
        <taxon>Pseudomonadati</taxon>
        <taxon>Bacteroidota</taxon>
        <taxon>Sphingobacteriia</taxon>
        <taxon>Sphingobacteriales</taxon>
        <taxon>Sphingobacteriaceae</taxon>
        <taxon>Olivibacter</taxon>
    </lineage>
</organism>
<protein>
    <submittedName>
        <fullName evidence="3">MacB-like core domain-containing protein</fullName>
    </submittedName>
</protein>
<dbReference type="PANTHER" id="PTHR30572:SF18">
    <property type="entry name" value="ABC-TYPE MACROLIDE FAMILY EXPORT SYSTEM PERMEASE COMPONENT 2"/>
    <property type="match status" value="1"/>
</dbReference>
<sequence>MIRNFLKVVYRNLFRHKGFSVINITGLAIGMATTILILLWIQDEVSYDRFHQNKDRIYEIWNRAPIDGEISSWNTTPTPLAHALEKDLPEVERAVRVKTDVNALLSIGEKRIVKSGNIVDTGFLQMFSFPLLQGDPSTALDNVHSVVLTKKTAKSLFGNEDAMGKTIKIGDTDHFTIAGILKDPPSNTRFNLTI</sequence>
<dbReference type="AlphaFoldDB" id="A0A1H7JI51"/>
<name>A0A1H7JI51_OLID1</name>
<dbReference type="InterPro" id="IPR025857">
    <property type="entry name" value="MacB_PCD"/>
</dbReference>
<evidence type="ECO:0000259" key="2">
    <source>
        <dbReference type="Pfam" id="PF12704"/>
    </source>
</evidence>
<evidence type="ECO:0000256" key="1">
    <source>
        <dbReference type="SAM" id="Phobius"/>
    </source>
</evidence>
<feature type="domain" description="MacB-like periplasmic core" evidence="2">
    <location>
        <begin position="20"/>
        <end position="187"/>
    </location>
</feature>
<proteinExistence type="predicted"/>
<gene>
    <name evidence="3" type="ORF">SAMN05661044_01028</name>
</gene>
<dbReference type="STRING" id="407022.SAMN05661044_01028"/>
<dbReference type="InterPro" id="IPR050250">
    <property type="entry name" value="Macrolide_Exporter_MacB"/>
</dbReference>
<dbReference type="EMBL" id="FOAF01000001">
    <property type="protein sequence ID" value="SEK74358.1"/>
    <property type="molecule type" value="Genomic_DNA"/>
</dbReference>
<dbReference type="RefSeq" id="WP_238383664.1">
    <property type="nucleotide sequence ID" value="NZ_FOAF01000001.1"/>
</dbReference>
<dbReference type="PANTHER" id="PTHR30572">
    <property type="entry name" value="MEMBRANE COMPONENT OF TRANSPORTER-RELATED"/>
    <property type="match status" value="1"/>
</dbReference>
<reference evidence="4" key="1">
    <citation type="submission" date="2016-10" db="EMBL/GenBank/DDBJ databases">
        <authorList>
            <person name="Varghese N."/>
            <person name="Submissions S."/>
        </authorList>
    </citation>
    <scope>NUCLEOTIDE SEQUENCE [LARGE SCALE GENOMIC DNA]</scope>
    <source>
        <strain evidence="4">DSM 18733</strain>
    </source>
</reference>
<keyword evidence="1" id="KW-0812">Transmembrane</keyword>
<dbReference type="Pfam" id="PF12704">
    <property type="entry name" value="MacB_PCD"/>
    <property type="match status" value="1"/>
</dbReference>
<dbReference type="GO" id="GO:0022857">
    <property type="term" value="F:transmembrane transporter activity"/>
    <property type="evidence" value="ECO:0007669"/>
    <property type="project" value="TreeGrafter"/>
</dbReference>
<keyword evidence="4" id="KW-1185">Reference proteome</keyword>
<feature type="transmembrane region" description="Helical" evidence="1">
    <location>
        <begin position="21"/>
        <end position="41"/>
    </location>
</feature>